<dbReference type="InterPro" id="IPR001130">
    <property type="entry name" value="TatD-like"/>
</dbReference>
<protein>
    <recommendedName>
        <fullName evidence="5">Deoxyribonuclease TATDN1</fullName>
    </recommendedName>
</protein>
<evidence type="ECO:0000313" key="9">
    <source>
        <dbReference type="Proteomes" id="UP001153636"/>
    </source>
</evidence>
<keyword evidence="9" id="KW-1185">Reference proteome</keyword>
<comment type="similarity">
    <text evidence="1">Belongs to the metallo-dependent hydrolases superfamily. TatD-type hydrolase family.</text>
</comment>
<feature type="binding site" evidence="7">
    <location>
        <position position="225"/>
    </location>
    <ligand>
        <name>a divalent metal cation</name>
        <dbReference type="ChEBI" id="CHEBI:60240"/>
        <label>1</label>
    </ligand>
</feature>
<dbReference type="PANTHER" id="PTHR10060:SF15">
    <property type="entry name" value="DEOXYRIBONUCLEASE TATDN1"/>
    <property type="match status" value="1"/>
</dbReference>
<feature type="binding site" evidence="7">
    <location>
        <position position="177"/>
    </location>
    <ligand>
        <name>a divalent metal cation</name>
        <dbReference type="ChEBI" id="CHEBI:60240"/>
        <label>2</label>
    </ligand>
</feature>
<dbReference type="InterPro" id="IPR018228">
    <property type="entry name" value="DNase_TatD-rel_CS"/>
</dbReference>
<proteinExistence type="inferred from homology"/>
<dbReference type="GO" id="GO:0008296">
    <property type="term" value="F:3'-5'-DNA exonuclease activity"/>
    <property type="evidence" value="ECO:0007669"/>
    <property type="project" value="TreeGrafter"/>
</dbReference>
<dbReference type="AlphaFoldDB" id="A0A9P0GG41"/>
<dbReference type="GO" id="GO:0046872">
    <property type="term" value="F:metal ion binding"/>
    <property type="evidence" value="ECO:0007669"/>
    <property type="project" value="UniProtKB-KW"/>
</dbReference>
<name>A0A9P0GG41_9CUCU</name>
<dbReference type="Gene3D" id="3.20.20.140">
    <property type="entry name" value="Metal-dependent hydrolases"/>
    <property type="match status" value="1"/>
</dbReference>
<dbReference type="GO" id="GO:0005829">
    <property type="term" value="C:cytosol"/>
    <property type="evidence" value="ECO:0007669"/>
    <property type="project" value="TreeGrafter"/>
</dbReference>
<evidence type="ECO:0000256" key="7">
    <source>
        <dbReference type="PIRSR" id="PIRSR005902-1"/>
    </source>
</evidence>
<dbReference type="PANTHER" id="PTHR10060">
    <property type="entry name" value="TATD FAMILY DEOXYRIBONUCLEASE"/>
    <property type="match status" value="1"/>
</dbReference>
<comment type="function">
    <text evidence="6">Deoxyribonuclease which catalyzes (in vitro) the decatenation of kinetoplast DNA, which are circular DNA catenated to each other, producing linear DNA molecules. Plays an important role in chromosomal segregation and cell cycle progression during eye development probably via its DNA decatenation activity.</text>
</comment>
<evidence type="ECO:0000256" key="1">
    <source>
        <dbReference type="ARBA" id="ARBA00009275"/>
    </source>
</evidence>
<dbReference type="CDD" id="cd01310">
    <property type="entry name" value="TatD_DNAse"/>
    <property type="match status" value="1"/>
</dbReference>
<keyword evidence="3 7" id="KW-0479">Metal-binding</keyword>
<evidence type="ECO:0000256" key="6">
    <source>
        <dbReference type="ARBA" id="ARBA00045223"/>
    </source>
</evidence>
<reference evidence="8" key="1">
    <citation type="submission" date="2022-01" db="EMBL/GenBank/DDBJ databases">
        <authorList>
            <person name="King R."/>
        </authorList>
    </citation>
    <scope>NUCLEOTIDE SEQUENCE</scope>
</reference>
<sequence>MSRSKIVRFIDIGANLTDSMYSGIYNGSKKHDPDLIQVLDRSWKAGLSKIIITGGNLEESKKALEISQSEPRLYSTVGCHPTRCNEFEEHDGGADSYLQKLKDIINTGNNKVVAIGECGLDYDRIQFCSKEIQLKYFELQITLSKNFNLPLFLHCRNAAEDLYNILVKYPGLKGVVHSFDSSVEEAKKFLDLGLYIGINGCSLKTENNLQTAKSLPIDKILLETDCPWCEIRPSHAGYKYISKENLLPSVKKEKWNSTSLVKSRNEPCNIKQVLDILACVRNEDIDVLSENIYENTLQLFFSSKTDVL</sequence>
<keyword evidence="2" id="KW-0540">Nuclease</keyword>
<evidence type="ECO:0000313" key="8">
    <source>
        <dbReference type="EMBL" id="CAH1112309.1"/>
    </source>
</evidence>
<dbReference type="PROSITE" id="PS01090">
    <property type="entry name" value="TATD_2"/>
    <property type="match status" value="1"/>
</dbReference>
<dbReference type="PROSITE" id="PS01091">
    <property type="entry name" value="TATD_3"/>
    <property type="match status" value="1"/>
</dbReference>
<gene>
    <name evidence="8" type="ORF">PSYICH_LOCUS12884</name>
</gene>
<accession>A0A9P0GG41</accession>
<organism evidence="8 9">
    <name type="scientific">Psylliodes chrysocephalus</name>
    <dbReference type="NCBI Taxonomy" id="3402493"/>
    <lineage>
        <taxon>Eukaryota</taxon>
        <taxon>Metazoa</taxon>
        <taxon>Ecdysozoa</taxon>
        <taxon>Arthropoda</taxon>
        <taxon>Hexapoda</taxon>
        <taxon>Insecta</taxon>
        <taxon>Pterygota</taxon>
        <taxon>Neoptera</taxon>
        <taxon>Endopterygota</taxon>
        <taxon>Coleoptera</taxon>
        <taxon>Polyphaga</taxon>
        <taxon>Cucujiformia</taxon>
        <taxon>Chrysomeloidea</taxon>
        <taxon>Chrysomelidae</taxon>
        <taxon>Galerucinae</taxon>
        <taxon>Alticini</taxon>
        <taxon>Psylliodes</taxon>
    </lineage>
</organism>
<evidence type="ECO:0000256" key="4">
    <source>
        <dbReference type="ARBA" id="ARBA00022801"/>
    </source>
</evidence>
<evidence type="ECO:0000256" key="5">
    <source>
        <dbReference type="ARBA" id="ARBA00039767"/>
    </source>
</evidence>
<dbReference type="PIRSF" id="PIRSF005902">
    <property type="entry name" value="DNase_TatD"/>
    <property type="match status" value="1"/>
</dbReference>
<evidence type="ECO:0000256" key="2">
    <source>
        <dbReference type="ARBA" id="ARBA00022722"/>
    </source>
</evidence>
<evidence type="ECO:0000256" key="3">
    <source>
        <dbReference type="ARBA" id="ARBA00022723"/>
    </source>
</evidence>
<feature type="binding site" evidence="7">
    <location>
        <position position="154"/>
    </location>
    <ligand>
        <name>a divalent metal cation</name>
        <dbReference type="ChEBI" id="CHEBI:60240"/>
        <label>2</label>
    </ligand>
</feature>
<feature type="binding site" evidence="7">
    <location>
        <position position="117"/>
    </location>
    <ligand>
        <name>a divalent metal cation</name>
        <dbReference type="ChEBI" id="CHEBI:60240"/>
        <label>1</label>
    </ligand>
</feature>
<dbReference type="EMBL" id="OV651818">
    <property type="protein sequence ID" value="CAH1112309.1"/>
    <property type="molecule type" value="Genomic_DNA"/>
</dbReference>
<dbReference type="Proteomes" id="UP001153636">
    <property type="component" value="Chromosome 6"/>
</dbReference>
<dbReference type="InterPro" id="IPR050891">
    <property type="entry name" value="TatD-type_Hydrolase"/>
</dbReference>
<dbReference type="SUPFAM" id="SSF51556">
    <property type="entry name" value="Metallo-dependent hydrolases"/>
    <property type="match status" value="1"/>
</dbReference>
<keyword evidence="4" id="KW-0378">Hydrolase</keyword>
<dbReference type="Pfam" id="PF01026">
    <property type="entry name" value="TatD_DNase"/>
    <property type="match status" value="1"/>
</dbReference>
<dbReference type="OrthoDB" id="6079689at2759"/>
<dbReference type="InterPro" id="IPR032466">
    <property type="entry name" value="Metal_Hydrolase"/>
</dbReference>
<dbReference type="FunFam" id="3.20.20.140:FF:000040">
    <property type="entry name" value="Putative tatD related deoxyribonuclease"/>
    <property type="match status" value="1"/>
</dbReference>